<organism evidence="1">
    <name type="scientific">Solanum chacoense</name>
    <name type="common">Chaco potato</name>
    <dbReference type="NCBI Taxonomy" id="4108"/>
    <lineage>
        <taxon>Eukaryota</taxon>
        <taxon>Viridiplantae</taxon>
        <taxon>Streptophyta</taxon>
        <taxon>Embryophyta</taxon>
        <taxon>Tracheophyta</taxon>
        <taxon>Spermatophyta</taxon>
        <taxon>Magnoliopsida</taxon>
        <taxon>eudicotyledons</taxon>
        <taxon>Gunneridae</taxon>
        <taxon>Pentapetalae</taxon>
        <taxon>asterids</taxon>
        <taxon>lamiids</taxon>
        <taxon>Solanales</taxon>
        <taxon>Solanaceae</taxon>
        <taxon>Solanoideae</taxon>
        <taxon>Solaneae</taxon>
        <taxon>Solanum</taxon>
    </lineage>
</organism>
<sequence length="76" mass="8799">MCLKIYVKIMNIQSFQHAFWVKLINEYTELSTCFLGQAHRTGLSSAVYNLQAITLERGLTYAHPKGSYCRFPCHKK</sequence>
<reference evidence="1" key="1">
    <citation type="submission" date="2015-12" db="EMBL/GenBank/DDBJ databases">
        <title>Gene expression during late stages of embryo sac development: a critical building block for successful pollen-pistil interactions.</title>
        <authorList>
            <person name="Liu Y."/>
            <person name="Joly V."/>
            <person name="Sabar M."/>
            <person name="Matton D.P."/>
        </authorList>
    </citation>
    <scope>NUCLEOTIDE SEQUENCE</scope>
</reference>
<evidence type="ECO:0000313" key="1">
    <source>
        <dbReference type="EMBL" id="JAP17497.1"/>
    </source>
</evidence>
<name>A0A0V0HC88_SOLCH</name>
<protein>
    <submittedName>
        <fullName evidence="1">Putative ovule protein</fullName>
    </submittedName>
</protein>
<dbReference type="AlphaFoldDB" id="A0A0V0HC88"/>
<proteinExistence type="predicted"/>
<accession>A0A0V0HC88</accession>
<dbReference type="EMBL" id="GEDG01022447">
    <property type="protein sequence ID" value="JAP17497.1"/>
    <property type="molecule type" value="Transcribed_RNA"/>
</dbReference>